<dbReference type="Proteomes" id="UP001060085">
    <property type="component" value="Linkage Group LG05"/>
</dbReference>
<comment type="caution">
    <text evidence="1">The sequence shown here is derived from an EMBL/GenBank/DDBJ whole genome shotgun (WGS) entry which is preliminary data.</text>
</comment>
<accession>A0ACC0AYF5</accession>
<sequence>MATALIRGLSHEICNYVRVLVHILCSYVTLPLYALVTQMGSTMKPTIFNENVAKALRTWHHTARKHIKKKRHLANVTPLPSQPGTPLNGTSPAHLLHYYKGELDSVHTSPGISKHTTEEEDVENYKEHSPYHEASSWSHQGRNDDTMDERWASTQSNNHPQPIPQSQLFQQEIDIESSADFSFSRNCRK</sequence>
<evidence type="ECO:0000313" key="1">
    <source>
        <dbReference type="EMBL" id="KAI5665315.1"/>
    </source>
</evidence>
<organism evidence="1 2">
    <name type="scientific">Catharanthus roseus</name>
    <name type="common">Madagascar periwinkle</name>
    <name type="synonym">Vinca rosea</name>
    <dbReference type="NCBI Taxonomy" id="4058"/>
    <lineage>
        <taxon>Eukaryota</taxon>
        <taxon>Viridiplantae</taxon>
        <taxon>Streptophyta</taxon>
        <taxon>Embryophyta</taxon>
        <taxon>Tracheophyta</taxon>
        <taxon>Spermatophyta</taxon>
        <taxon>Magnoliopsida</taxon>
        <taxon>eudicotyledons</taxon>
        <taxon>Gunneridae</taxon>
        <taxon>Pentapetalae</taxon>
        <taxon>asterids</taxon>
        <taxon>lamiids</taxon>
        <taxon>Gentianales</taxon>
        <taxon>Apocynaceae</taxon>
        <taxon>Rauvolfioideae</taxon>
        <taxon>Vinceae</taxon>
        <taxon>Catharanthinae</taxon>
        <taxon>Catharanthus</taxon>
    </lineage>
</organism>
<proteinExistence type="predicted"/>
<gene>
    <name evidence="1" type="ORF">M9H77_24638</name>
</gene>
<reference evidence="2" key="1">
    <citation type="journal article" date="2023" name="Nat. Plants">
        <title>Single-cell RNA sequencing provides a high-resolution roadmap for understanding the multicellular compartmentation of specialized metabolism.</title>
        <authorList>
            <person name="Sun S."/>
            <person name="Shen X."/>
            <person name="Li Y."/>
            <person name="Li Y."/>
            <person name="Wang S."/>
            <person name="Li R."/>
            <person name="Zhang H."/>
            <person name="Shen G."/>
            <person name="Guo B."/>
            <person name="Wei J."/>
            <person name="Xu J."/>
            <person name="St-Pierre B."/>
            <person name="Chen S."/>
            <person name="Sun C."/>
        </authorList>
    </citation>
    <scope>NUCLEOTIDE SEQUENCE [LARGE SCALE GENOMIC DNA]</scope>
</reference>
<protein>
    <submittedName>
        <fullName evidence="1">Uncharacterized protein</fullName>
    </submittedName>
</protein>
<evidence type="ECO:0000313" key="2">
    <source>
        <dbReference type="Proteomes" id="UP001060085"/>
    </source>
</evidence>
<keyword evidence="2" id="KW-1185">Reference proteome</keyword>
<dbReference type="EMBL" id="CM044705">
    <property type="protein sequence ID" value="KAI5665315.1"/>
    <property type="molecule type" value="Genomic_DNA"/>
</dbReference>
<name>A0ACC0AYF5_CATRO</name>